<dbReference type="STRING" id="745411.B3C1_06203"/>
<dbReference type="Pfam" id="PF00561">
    <property type="entry name" value="Abhydrolase_1"/>
    <property type="match status" value="1"/>
</dbReference>
<proteinExistence type="predicted"/>
<keyword evidence="4" id="KW-1185">Reference proteome</keyword>
<accession>K2JZA4</accession>
<dbReference type="PATRIC" id="fig|745411.4.peg.1233"/>
<organism evidence="3 4">
    <name type="scientific">Gallaecimonas xiamenensis 3-C-1</name>
    <dbReference type="NCBI Taxonomy" id="745411"/>
    <lineage>
        <taxon>Bacteria</taxon>
        <taxon>Pseudomonadati</taxon>
        <taxon>Pseudomonadota</taxon>
        <taxon>Gammaproteobacteria</taxon>
        <taxon>Enterobacterales</taxon>
        <taxon>Gallaecimonadaceae</taxon>
        <taxon>Gallaecimonas</taxon>
    </lineage>
</organism>
<name>K2JZA4_9GAMM</name>
<dbReference type="SUPFAM" id="SSF53474">
    <property type="entry name" value="alpha/beta-Hydrolases"/>
    <property type="match status" value="1"/>
</dbReference>
<dbReference type="Gene3D" id="3.40.50.1820">
    <property type="entry name" value="alpha/beta hydrolase"/>
    <property type="match status" value="1"/>
</dbReference>
<keyword evidence="1" id="KW-0732">Signal</keyword>
<dbReference type="InterPro" id="IPR029058">
    <property type="entry name" value="AB_hydrolase_fold"/>
</dbReference>
<dbReference type="Proteomes" id="UP000006755">
    <property type="component" value="Unassembled WGS sequence"/>
</dbReference>
<evidence type="ECO:0000256" key="1">
    <source>
        <dbReference type="SAM" id="SignalP"/>
    </source>
</evidence>
<dbReference type="EMBL" id="AMRI01000007">
    <property type="protein sequence ID" value="EKE75649.1"/>
    <property type="molecule type" value="Genomic_DNA"/>
</dbReference>
<evidence type="ECO:0000313" key="4">
    <source>
        <dbReference type="Proteomes" id="UP000006755"/>
    </source>
</evidence>
<dbReference type="eggNOG" id="COG1075">
    <property type="taxonomic scope" value="Bacteria"/>
</dbReference>
<dbReference type="RefSeq" id="WP_008483634.1">
    <property type="nucleotide sequence ID" value="NZ_AMRI01000007.1"/>
</dbReference>
<dbReference type="InterPro" id="IPR000073">
    <property type="entry name" value="AB_hydrolase_1"/>
</dbReference>
<comment type="caution">
    <text evidence="3">The sequence shown here is derived from an EMBL/GenBank/DDBJ whole genome shotgun (WGS) entry which is preliminary data.</text>
</comment>
<protein>
    <submittedName>
        <fullName evidence="3">Lipase</fullName>
    </submittedName>
</protein>
<gene>
    <name evidence="3" type="ORF">B3C1_06203</name>
</gene>
<evidence type="ECO:0000313" key="3">
    <source>
        <dbReference type="EMBL" id="EKE75649.1"/>
    </source>
</evidence>
<reference evidence="3 4" key="1">
    <citation type="journal article" date="2012" name="J. Bacteriol.">
        <title>Genome Sequence of Gallaecimonas xiamenensis Type Strain 3-C-1.</title>
        <authorList>
            <person name="Lai Q."/>
            <person name="Wang L."/>
            <person name="Wang W."/>
            <person name="Shao Z."/>
        </authorList>
    </citation>
    <scope>NUCLEOTIDE SEQUENCE [LARGE SCALE GENOMIC DNA]</scope>
    <source>
        <strain evidence="3 4">3-C-1</strain>
    </source>
</reference>
<feature type="signal peptide" evidence="1">
    <location>
        <begin position="1"/>
        <end position="21"/>
    </location>
</feature>
<dbReference type="AlphaFoldDB" id="K2JZA4"/>
<evidence type="ECO:0000259" key="2">
    <source>
        <dbReference type="Pfam" id="PF00561"/>
    </source>
</evidence>
<dbReference type="OrthoDB" id="2004167at2"/>
<feature type="domain" description="AB hydrolase-1" evidence="2">
    <location>
        <begin position="35"/>
        <end position="211"/>
    </location>
</feature>
<feature type="chain" id="PRO_5003859421" evidence="1">
    <location>
        <begin position="22"/>
        <end position="312"/>
    </location>
</feature>
<sequence length="312" mass="32606">MSLKPLALGLALLCAAPASQAAFWHSSSGYTQTHYPIVLVHGLFGFDSLAGVDYWYGIPSALSKDGAKVYVVNVSAANSTEVRGEQLLAQIDNILALTGADKVNLIGHSHGGPTARYAASMSPDKVASVTSVGGVNWGSSFADAVRGAIPQDSLSEDIIAGAFNAFAGIIEFLSGTPADPQDAVAALESLTTAGTLAFNARYPEGMPSQYCGQGDEQAGNGVYYYSWSGASTVTNVLDISDAGLLATSLVFSEPGDGLVSSCSSHLGKVIRDNYGMNHLDEVNQTFGLVNLFETNPKTLFRTQANRLKNLGL</sequence>